<evidence type="ECO:0000313" key="3">
    <source>
        <dbReference type="EMBL" id="KAK0041287.1"/>
    </source>
</evidence>
<keyword evidence="2" id="KW-0812">Transmembrane</keyword>
<sequence>MTSSKEGSLASKIRPRFHHPVKSYPTECLSPRVIALDVTASTLLQQSKAFSLARSEPHPTCNEIERGFDIGGPSDIDLNLNSRLLQMIVRNNRGQGQEKPEAEVREESASRKRSFWQGFTTRQITTSLDLQTISKHRHANKYTKREIKDNLAKRLHHRKDHGEDEEFKQECKIDLTKRLKDETFGIHAIDRLDDIQTKNRRISKSKTSQNKNYSAKEEIASTEKQSPSPTEASRCDNISLQSHKDLIARAKANMRLDLVSFNESCNNTFSKASSLRSIRASRLEDTSISSTKLPLHSSKRIRKSFSLNKRLLQSILSKAGAKTKDVHMLKRSTPGVEDNSQSQNPLSEPHFGSLREEHLPRIEPFGIEPPCFRSDSTSNDERPCFGEVTTVTSCQKHKVIDNTLKNGLLQTSFIFKDGHLRKSVFYQNRFIVMEMNKRPKHDSNHPSETVAVPIEKQEPSHSLASNDKILSCSNGTAMTRNTFSNKQMDIPQQESDHENKLKLSFLAEERNFTPQTSSRNSDTSLHYNFSSLMFRQKNKFENITKCHENHKQTKACGVMIREEDRLRATGLAINRRDGFELPSTQRALHSPSSTLHSSTLPGQANELAANVINEAKVEGYTGKVSTALQPYRGHLRVKGAENDLGSLGPTGIYYSQLTPDFKDSENNPFTSDTNAISHTRTTVSSIVTQEIVPHLNSAQELRETPKGHCIWITVPFSTHDPDAKERCAVGQSQDTFTSATTIKTHDKSYQSNDEENSECVKRIEIEHPPENGQKAISKKNVAGDPNKKDHVNDQFKFKASSLFNNELQTSPPASYKFGCNLNALDIGGANVGQEVNSKEHSPISEADKISRVGDLISSSIQLSPVLQASHRTAKARDENFFFPPFLMYANSTTGKHSLGRGDDEETLPFANRKQGDASTPEDTAATAQSTRHKAKTETMSTSSAVKKGRALPSAPATVCGGKCEPQQAVSSIGLASTRVGVESVQTRCASRLSTPHPHGTLLQSFQRLPPPLTTSLLPMPTTEPKHFPKSDDYLSNHKVNADHDLYPVRSLVFVYRNENNTANKINDVSMRLDTTLNKALIGDKREIGARIQNPFNNGGSVKTSPLGSSPNSAKGLPSSTQVKKKTFLNRVPESKASATEDDVVAERCETNVCTPTARNFASADQTKTFANLVCFPGSGAVECAGAEGHVSIVGRYARDEQNNTRAIESAGCDFSPVDASKPIHAGISIATKEHGHGRAPRELHYESWSITANGQSGKVPTPRDRKALGHAVDGQCRPNTSDVNEHSVHTSSLDISTPSSSAKATEIGGKFRSIIKKKEATDITDYDILDNALADKAAILSEKEQQFSKDVSVNDTSRFAKDGHRSVTRVTFSLATKELGEKTPGEIHYDQGESERLISAFPTAPLRVTLPLDKRHSFGKADYPSKSTPLLDDTDWDEMDGRGIEIIVSDENDARVSTVNSGKRAVLRRIWMILLDNRVAGRPDSERALRPHHEEYRVLKRVLNIVFITIGVALLVSVFVVIIYTYVVDEDQLRADDTSRVTQKPTSIPVAQVEPTTSSITTNSTIAPYKTGS</sequence>
<dbReference type="Proteomes" id="UP001233172">
    <property type="component" value="Unassembled WGS sequence"/>
</dbReference>
<feature type="region of interest" description="Disordered" evidence="1">
    <location>
        <begin position="200"/>
        <end position="235"/>
    </location>
</feature>
<feature type="region of interest" description="Disordered" evidence="1">
    <location>
        <begin position="1091"/>
        <end position="1121"/>
    </location>
</feature>
<feature type="transmembrane region" description="Helical" evidence="2">
    <location>
        <begin position="1505"/>
        <end position="1527"/>
    </location>
</feature>
<feature type="compositionally biased region" description="Polar residues" evidence="1">
    <location>
        <begin position="916"/>
        <end position="929"/>
    </location>
</feature>
<dbReference type="EMBL" id="JASAOG010000280">
    <property type="protein sequence ID" value="KAK0041287.1"/>
    <property type="molecule type" value="Genomic_DNA"/>
</dbReference>
<comment type="caution">
    <text evidence="3">The sequence shown here is derived from an EMBL/GenBank/DDBJ whole genome shotgun (WGS) entry which is preliminary data.</text>
</comment>
<reference evidence="3" key="2">
    <citation type="submission" date="2023-04" db="EMBL/GenBank/DDBJ databases">
        <authorList>
            <person name="Bu L."/>
            <person name="Lu L."/>
            <person name="Laidemitt M.R."/>
            <person name="Zhang S.M."/>
            <person name="Mutuku M."/>
            <person name="Mkoji G."/>
            <person name="Steinauer M."/>
            <person name="Loker E.S."/>
        </authorList>
    </citation>
    <scope>NUCLEOTIDE SEQUENCE</scope>
    <source>
        <strain evidence="3">KasaAsao</strain>
        <tissue evidence="3">Whole Snail</tissue>
    </source>
</reference>
<name>A0AAD8ASZ6_BIOPF</name>
<keyword evidence="4" id="KW-1185">Reference proteome</keyword>
<feature type="compositionally biased region" description="Polar residues" evidence="1">
    <location>
        <begin position="1093"/>
        <end position="1121"/>
    </location>
</feature>
<feature type="compositionally biased region" description="Low complexity" evidence="1">
    <location>
        <begin position="1291"/>
        <end position="1301"/>
    </location>
</feature>
<evidence type="ECO:0000313" key="4">
    <source>
        <dbReference type="Proteomes" id="UP001233172"/>
    </source>
</evidence>
<gene>
    <name evidence="3" type="ORF">Bpfe_029271</name>
</gene>
<feature type="region of interest" description="Disordered" evidence="1">
    <location>
        <begin position="1552"/>
        <end position="1573"/>
    </location>
</feature>
<keyword evidence="2" id="KW-1133">Transmembrane helix</keyword>
<feature type="compositionally biased region" description="Low complexity" evidence="1">
    <location>
        <begin position="1556"/>
        <end position="1566"/>
    </location>
</feature>
<feature type="region of interest" description="Disordered" evidence="1">
    <location>
        <begin position="1278"/>
        <end position="1302"/>
    </location>
</feature>
<evidence type="ECO:0000256" key="2">
    <source>
        <dbReference type="SAM" id="Phobius"/>
    </source>
</evidence>
<proteinExistence type="predicted"/>
<feature type="compositionally biased region" description="Polar residues" evidence="1">
    <location>
        <begin position="222"/>
        <end position="235"/>
    </location>
</feature>
<feature type="region of interest" description="Disordered" evidence="1">
    <location>
        <begin position="895"/>
        <end position="949"/>
    </location>
</feature>
<organism evidence="3 4">
    <name type="scientific">Biomphalaria pfeifferi</name>
    <name type="common">Bloodfluke planorb</name>
    <name type="synonym">Freshwater snail</name>
    <dbReference type="NCBI Taxonomy" id="112525"/>
    <lineage>
        <taxon>Eukaryota</taxon>
        <taxon>Metazoa</taxon>
        <taxon>Spiralia</taxon>
        <taxon>Lophotrochozoa</taxon>
        <taxon>Mollusca</taxon>
        <taxon>Gastropoda</taxon>
        <taxon>Heterobranchia</taxon>
        <taxon>Euthyneura</taxon>
        <taxon>Panpulmonata</taxon>
        <taxon>Hygrophila</taxon>
        <taxon>Lymnaeoidea</taxon>
        <taxon>Planorbidae</taxon>
        <taxon>Biomphalaria</taxon>
    </lineage>
</organism>
<protein>
    <submittedName>
        <fullName evidence="3">Uncharacterized protein</fullName>
    </submittedName>
</protein>
<evidence type="ECO:0000256" key="1">
    <source>
        <dbReference type="SAM" id="MobiDB-lite"/>
    </source>
</evidence>
<keyword evidence="2" id="KW-0472">Membrane</keyword>
<reference evidence="3" key="1">
    <citation type="journal article" date="2023" name="PLoS Negl. Trop. Dis.">
        <title>A genome sequence for Biomphalaria pfeifferi, the major vector snail for the human-infecting parasite Schistosoma mansoni.</title>
        <authorList>
            <person name="Bu L."/>
            <person name="Lu L."/>
            <person name="Laidemitt M.R."/>
            <person name="Zhang S.M."/>
            <person name="Mutuku M."/>
            <person name="Mkoji G."/>
            <person name="Steinauer M."/>
            <person name="Loker E.S."/>
        </authorList>
    </citation>
    <scope>NUCLEOTIDE SEQUENCE</scope>
    <source>
        <strain evidence="3">KasaAsao</strain>
    </source>
</reference>
<accession>A0AAD8ASZ6</accession>